<dbReference type="Gene3D" id="1.25.40.10">
    <property type="entry name" value="Tetratricopeptide repeat domain"/>
    <property type="match status" value="1"/>
</dbReference>
<feature type="transmembrane region" description="Helical" evidence="5">
    <location>
        <begin position="30"/>
        <end position="50"/>
    </location>
</feature>
<feature type="repeat" description="TPR" evidence="4">
    <location>
        <begin position="97"/>
        <end position="130"/>
    </location>
</feature>
<feature type="domain" description="Cytochrome c-type biogenesis protein H TPR" evidence="6">
    <location>
        <begin position="86"/>
        <end position="203"/>
    </location>
</feature>
<dbReference type="eggNOG" id="COG4235">
    <property type="taxonomic scope" value="Bacteria"/>
</dbReference>
<name>A0A078L133_9GAMM</name>
<evidence type="ECO:0000259" key="6">
    <source>
        <dbReference type="Pfam" id="PF23914"/>
    </source>
</evidence>
<evidence type="ECO:0000313" key="7">
    <source>
        <dbReference type="EMBL" id="CDZ78922.1"/>
    </source>
</evidence>
<dbReference type="RefSeq" id="WP_044012098.1">
    <property type="nucleotide sequence ID" value="NZ_CCVW01000004.1"/>
</dbReference>
<dbReference type="InterPro" id="IPR056413">
    <property type="entry name" value="TPR_CcmH_CycH"/>
</dbReference>
<dbReference type="PANTHER" id="PTHR47870:SF1">
    <property type="entry name" value="CYTOCHROME C-TYPE BIOGENESIS PROTEIN CCMH"/>
    <property type="match status" value="1"/>
</dbReference>
<keyword evidence="3 4" id="KW-0802">TPR repeat</keyword>
<protein>
    <submittedName>
        <fullName evidence="7">Cytochrome c-type biogenesis protein CcmH</fullName>
    </submittedName>
</protein>
<dbReference type="STRING" id="1034943.BN59_03237"/>
<dbReference type="InterPro" id="IPR019734">
    <property type="entry name" value="TPR_rpt"/>
</dbReference>
<organism evidence="7 8">
    <name type="scientific">Legionella massiliensis</name>
    <dbReference type="NCBI Taxonomy" id="1034943"/>
    <lineage>
        <taxon>Bacteria</taxon>
        <taxon>Pseudomonadati</taxon>
        <taxon>Pseudomonadota</taxon>
        <taxon>Gammaproteobacteria</taxon>
        <taxon>Legionellales</taxon>
        <taxon>Legionellaceae</taxon>
        <taxon>Legionella</taxon>
    </lineage>
</organism>
<keyword evidence="5" id="KW-0812">Transmembrane</keyword>
<dbReference type="InterPro" id="IPR011990">
    <property type="entry name" value="TPR-like_helical_dom_sf"/>
</dbReference>
<dbReference type="PANTHER" id="PTHR47870">
    <property type="entry name" value="CYTOCHROME C-TYPE BIOGENESIS PROTEIN CCMH"/>
    <property type="match status" value="1"/>
</dbReference>
<dbReference type="SMART" id="SM00028">
    <property type="entry name" value="TPR"/>
    <property type="match status" value="2"/>
</dbReference>
<sequence>MNEWWLIVVFIFLGLLALTLALYPLRRSKLLICLLSPILIIALSIAYWRWGSWVDWQRYVHDQANKQQIEAVLQTIKSPAELIDRMKARLTQDPKSVRGWYLLGRLYASQGQWTEAGDAFYTAYQLKPEDAQIAVNYAQSLVQLNQEKFNESIRDLLKKVLEREPNQPDAMAMLAMDAYSSANYPQAIAYWQQLLKIAPARSEEAQMLRKAIAKAQQQLAN</sequence>
<dbReference type="OrthoDB" id="9776053at2"/>
<dbReference type="Proteomes" id="UP000044071">
    <property type="component" value="Unassembled WGS sequence"/>
</dbReference>
<evidence type="ECO:0000256" key="1">
    <source>
        <dbReference type="ARBA" id="ARBA00022737"/>
    </source>
</evidence>
<feature type="transmembrane region" description="Helical" evidence="5">
    <location>
        <begin position="6"/>
        <end position="23"/>
    </location>
</feature>
<reference evidence="7 8" key="1">
    <citation type="submission" date="2014-06" db="EMBL/GenBank/DDBJ databases">
        <authorList>
            <person name="Urmite Genomes Urmite Genomes"/>
        </authorList>
    </citation>
    <scope>NUCLEOTIDE SEQUENCE [LARGE SCALE GENOMIC DNA]</scope>
</reference>
<dbReference type="SUPFAM" id="SSF48452">
    <property type="entry name" value="TPR-like"/>
    <property type="match status" value="1"/>
</dbReference>
<evidence type="ECO:0000256" key="3">
    <source>
        <dbReference type="ARBA" id="ARBA00022803"/>
    </source>
</evidence>
<evidence type="ECO:0000313" key="8">
    <source>
        <dbReference type="Proteomes" id="UP000044071"/>
    </source>
</evidence>
<dbReference type="EMBL" id="CCSB01000004">
    <property type="protein sequence ID" value="CDZ78922.1"/>
    <property type="molecule type" value="Genomic_DNA"/>
</dbReference>
<evidence type="ECO:0000256" key="5">
    <source>
        <dbReference type="SAM" id="Phobius"/>
    </source>
</evidence>
<dbReference type="GO" id="GO:0017004">
    <property type="term" value="P:cytochrome complex assembly"/>
    <property type="evidence" value="ECO:0007669"/>
    <property type="project" value="UniProtKB-KW"/>
</dbReference>
<dbReference type="InterPro" id="IPR051263">
    <property type="entry name" value="C-type_cytochrome_biogenesis"/>
</dbReference>
<keyword evidence="5" id="KW-1133">Transmembrane helix</keyword>
<dbReference type="AlphaFoldDB" id="A0A078L133"/>
<keyword evidence="8" id="KW-1185">Reference proteome</keyword>
<gene>
    <name evidence="7" type="primary">ccmH_2</name>
    <name evidence="7" type="ORF">BN59_03237</name>
</gene>
<evidence type="ECO:0000256" key="4">
    <source>
        <dbReference type="PROSITE-ProRule" id="PRU00339"/>
    </source>
</evidence>
<accession>A0A078L133</accession>
<keyword evidence="5" id="KW-0472">Membrane</keyword>
<dbReference type="PROSITE" id="PS50005">
    <property type="entry name" value="TPR"/>
    <property type="match status" value="1"/>
</dbReference>
<evidence type="ECO:0000256" key="2">
    <source>
        <dbReference type="ARBA" id="ARBA00022748"/>
    </source>
</evidence>
<proteinExistence type="predicted"/>
<keyword evidence="2" id="KW-0201">Cytochrome c-type biogenesis</keyword>
<dbReference type="Pfam" id="PF23914">
    <property type="entry name" value="TPR_CcmH_CycH"/>
    <property type="match status" value="1"/>
</dbReference>
<keyword evidence="1" id="KW-0677">Repeat</keyword>